<feature type="compositionally biased region" description="Basic and acidic residues" evidence="1">
    <location>
        <begin position="266"/>
        <end position="280"/>
    </location>
</feature>
<protein>
    <recommendedName>
        <fullName evidence="2">Putative plant transposon protein domain-containing protein</fullName>
    </recommendedName>
</protein>
<dbReference type="InterPro" id="IPR046796">
    <property type="entry name" value="Transposase_32_dom"/>
</dbReference>
<sequence length="311" mass="35554">DFNNEFNRRKWTKVGQPEENYNAILIKEFYANAYPTKSDSKDRTSWVRGISIPYDPEAINAYLQTDYAIPVEDEYQKLLHTTMDEDMSALMLETLSLPGSQYQTAFPGLIIGMCKAKGVRILQPLTPIRKKIDHVFVKARCYNQREFPRASRRSRTPSQHPPPSIPSPPAPPIGPFDLSTIQTYMTQQFQHMEAQHQLQMAHLRHVQLQQAANHIGKLVLHSYFYNYTLHRADTGDSLYPWPTPEQFEEAVLWPGDNPIFFGRGGDHVGEQEHGQAMHSEEECDEGGSNRKEGVNEEENKGEDEGSLSTTF</sequence>
<evidence type="ECO:0000259" key="2">
    <source>
        <dbReference type="Pfam" id="PF20167"/>
    </source>
</evidence>
<dbReference type="Gramene" id="C.cajan_02259.t">
    <property type="protein sequence ID" value="C.cajan_02259.t"/>
    <property type="gene ID" value="C.cajan_02259"/>
</dbReference>
<evidence type="ECO:0000313" key="3">
    <source>
        <dbReference type="EMBL" id="KYP56084.1"/>
    </source>
</evidence>
<reference evidence="3 4" key="1">
    <citation type="journal article" date="2012" name="Nat. Biotechnol.">
        <title>Draft genome sequence of pigeonpea (Cajanus cajan), an orphan legume crop of resource-poor farmers.</title>
        <authorList>
            <person name="Varshney R.K."/>
            <person name="Chen W."/>
            <person name="Li Y."/>
            <person name="Bharti A.K."/>
            <person name="Saxena R.K."/>
            <person name="Schlueter J.A."/>
            <person name="Donoghue M.T."/>
            <person name="Azam S."/>
            <person name="Fan G."/>
            <person name="Whaley A.M."/>
            <person name="Farmer A.D."/>
            <person name="Sheridan J."/>
            <person name="Iwata A."/>
            <person name="Tuteja R."/>
            <person name="Penmetsa R.V."/>
            <person name="Wu W."/>
            <person name="Upadhyaya H.D."/>
            <person name="Yang S.P."/>
            <person name="Shah T."/>
            <person name="Saxena K.B."/>
            <person name="Michael T."/>
            <person name="McCombie W.R."/>
            <person name="Yang B."/>
            <person name="Zhang G."/>
            <person name="Yang H."/>
            <person name="Wang J."/>
            <person name="Spillane C."/>
            <person name="Cook D.R."/>
            <person name="May G.D."/>
            <person name="Xu X."/>
            <person name="Jackson S.A."/>
        </authorList>
    </citation>
    <scope>NUCLEOTIDE SEQUENCE [LARGE SCALE GENOMIC DNA]</scope>
    <source>
        <strain evidence="4">cv. Asha</strain>
    </source>
</reference>
<feature type="compositionally biased region" description="Basic and acidic residues" evidence="1">
    <location>
        <begin position="287"/>
        <end position="298"/>
    </location>
</feature>
<accession>A0A151SMM3</accession>
<feature type="domain" description="Putative plant transposon protein" evidence="2">
    <location>
        <begin position="8"/>
        <end position="105"/>
    </location>
</feature>
<feature type="compositionally biased region" description="Pro residues" evidence="1">
    <location>
        <begin position="159"/>
        <end position="173"/>
    </location>
</feature>
<organism evidence="3 4">
    <name type="scientific">Cajanus cajan</name>
    <name type="common">Pigeon pea</name>
    <name type="synonym">Cajanus indicus</name>
    <dbReference type="NCBI Taxonomy" id="3821"/>
    <lineage>
        <taxon>Eukaryota</taxon>
        <taxon>Viridiplantae</taxon>
        <taxon>Streptophyta</taxon>
        <taxon>Embryophyta</taxon>
        <taxon>Tracheophyta</taxon>
        <taxon>Spermatophyta</taxon>
        <taxon>Magnoliopsida</taxon>
        <taxon>eudicotyledons</taxon>
        <taxon>Gunneridae</taxon>
        <taxon>Pentapetalae</taxon>
        <taxon>rosids</taxon>
        <taxon>fabids</taxon>
        <taxon>Fabales</taxon>
        <taxon>Fabaceae</taxon>
        <taxon>Papilionoideae</taxon>
        <taxon>50 kb inversion clade</taxon>
        <taxon>NPAAA clade</taxon>
        <taxon>indigoferoid/millettioid clade</taxon>
        <taxon>Phaseoleae</taxon>
        <taxon>Cajanus</taxon>
    </lineage>
</organism>
<dbReference type="Proteomes" id="UP000075243">
    <property type="component" value="Chromosome 11"/>
</dbReference>
<dbReference type="Pfam" id="PF20167">
    <property type="entry name" value="Transposase_32"/>
    <property type="match status" value="1"/>
</dbReference>
<gene>
    <name evidence="3" type="ORF">KK1_002314</name>
</gene>
<proteinExistence type="predicted"/>
<feature type="region of interest" description="Disordered" evidence="1">
    <location>
        <begin position="266"/>
        <end position="311"/>
    </location>
</feature>
<dbReference type="EMBL" id="CM003613">
    <property type="protein sequence ID" value="KYP56084.1"/>
    <property type="molecule type" value="Genomic_DNA"/>
</dbReference>
<name>A0A151SMM3_CAJCA</name>
<dbReference type="AlphaFoldDB" id="A0A151SMM3"/>
<evidence type="ECO:0000313" key="4">
    <source>
        <dbReference type="Proteomes" id="UP000075243"/>
    </source>
</evidence>
<keyword evidence="4" id="KW-1185">Reference proteome</keyword>
<feature type="region of interest" description="Disordered" evidence="1">
    <location>
        <begin position="147"/>
        <end position="173"/>
    </location>
</feature>
<evidence type="ECO:0000256" key="1">
    <source>
        <dbReference type="SAM" id="MobiDB-lite"/>
    </source>
</evidence>
<feature type="non-terminal residue" evidence="3">
    <location>
        <position position="1"/>
    </location>
</feature>